<comment type="subcellular location">
    <subcellularLocation>
        <location evidence="1">Secreted</location>
    </subcellularLocation>
</comment>
<dbReference type="GO" id="GO:0016485">
    <property type="term" value="P:protein processing"/>
    <property type="evidence" value="ECO:0007669"/>
    <property type="project" value="UniProtKB-ARBA"/>
</dbReference>
<protein>
    <submittedName>
        <fullName evidence="4">Sar s 3 allergen (Serine protease-like protein 2)</fullName>
    </submittedName>
</protein>
<name>A0A132A090_SARSC</name>
<evidence type="ECO:0000256" key="1">
    <source>
        <dbReference type="ARBA" id="ARBA00004613"/>
    </source>
</evidence>
<evidence type="ECO:0000256" key="2">
    <source>
        <dbReference type="ARBA" id="ARBA00022525"/>
    </source>
</evidence>
<keyword evidence="2" id="KW-0964">Secreted</keyword>
<keyword evidence="4" id="KW-0378">Hydrolase</keyword>
<sequence length="260" mass="28416">MKKIFGIILLLSLIALECFTASIDDYKQKLILGGRPAKPGEFPYQVSLRKDGYHWCGGSILTSQWVLTAAHCTHRIVPEVFSVYYGSNHITEGGLEVRVKSVYNHPLFNSKSYVNDIALLKLEKPLCLSKLAQPVTLSLEPDVPPGFNVTVTGWGYLKDGAGCYPDLLQVAQIPVVERTVCQKLYARGNLHPNNQMFCAGDINKGGLDACKGDSGGPAVLAGVQVGIVSWGYKCGDPRHPGVYTLVSYFVPWVNRTINSS</sequence>
<reference evidence="4 5" key="1">
    <citation type="journal article" date="2015" name="Parasit. Vectors">
        <title>Draft genome of the scabies mite.</title>
        <authorList>
            <person name="Rider S.D.Jr."/>
            <person name="Morgan M.S."/>
            <person name="Arlian L.G."/>
        </authorList>
    </citation>
    <scope>NUCLEOTIDE SEQUENCE [LARGE SCALE GENOMIC DNA]</scope>
    <source>
        <strain evidence="4">Arlian Lab</strain>
    </source>
</reference>
<dbReference type="PROSITE" id="PS00134">
    <property type="entry name" value="TRYPSIN_HIS"/>
    <property type="match status" value="1"/>
</dbReference>
<dbReference type="InterPro" id="IPR043504">
    <property type="entry name" value="Peptidase_S1_PA_chymotrypsin"/>
</dbReference>
<dbReference type="EMBL" id="JXLN01008502">
    <property type="protein sequence ID" value="KPM04364.1"/>
    <property type="molecule type" value="Genomic_DNA"/>
</dbReference>
<dbReference type="PROSITE" id="PS50240">
    <property type="entry name" value="TRYPSIN_DOM"/>
    <property type="match status" value="1"/>
</dbReference>
<dbReference type="GO" id="GO:0004252">
    <property type="term" value="F:serine-type endopeptidase activity"/>
    <property type="evidence" value="ECO:0007669"/>
    <property type="project" value="InterPro"/>
</dbReference>
<dbReference type="OrthoDB" id="6514235at2759"/>
<dbReference type="InterPro" id="IPR018114">
    <property type="entry name" value="TRYPSIN_HIS"/>
</dbReference>
<dbReference type="InterPro" id="IPR001314">
    <property type="entry name" value="Peptidase_S1A"/>
</dbReference>
<comment type="caution">
    <text evidence="4">The sequence shown here is derived from an EMBL/GenBank/DDBJ whole genome shotgun (WGS) entry which is preliminary data.</text>
</comment>
<dbReference type="PANTHER" id="PTHR24252:SF7">
    <property type="entry name" value="HYALIN"/>
    <property type="match status" value="1"/>
</dbReference>
<dbReference type="InterPro" id="IPR009003">
    <property type="entry name" value="Peptidase_S1_PA"/>
</dbReference>
<dbReference type="Pfam" id="PF00089">
    <property type="entry name" value="Trypsin"/>
    <property type="match status" value="1"/>
</dbReference>
<dbReference type="SMART" id="SM00020">
    <property type="entry name" value="Tryp_SPc"/>
    <property type="match status" value="1"/>
</dbReference>
<keyword evidence="3" id="KW-1015">Disulfide bond</keyword>
<dbReference type="CDD" id="cd00190">
    <property type="entry name" value="Tryp_SPc"/>
    <property type="match status" value="1"/>
</dbReference>
<dbReference type="FunFam" id="2.40.10.10:FF:000047">
    <property type="entry name" value="Trypsin eta"/>
    <property type="match status" value="1"/>
</dbReference>
<dbReference type="VEuPathDB" id="VectorBase:SSCA006677"/>
<dbReference type="PRINTS" id="PR00722">
    <property type="entry name" value="CHYMOTRYPSIN"/>
</dbReference>
<accession>A0A132A090</accession>
<dbReference type="GO" id="GO:0005576">
    <property type="term" value="C:extracellular region"/>
    <property type="evidence" value="ECO:0007669"/>
    <property type="project" value="UniProtKB-SubCell"/>
</dbReference>
<dbReference type="InterPro" id="IPR001254">
    <property type="entry name" value="Trypsin_dom"/>
</dbReference>
<gene>
    <name evidence="4" type="ORF">QR98_0028080</name>
</gene>
<keyword evidence="4" id="KW-0645">Protease</keyword>
<proteinExistence type="predicted"/>
<dbReference type="Gene3D" id="2.40.10.10">
    <property type="entry name" value="Trypsin-like serine proteases"/>
    <property type="match status" value="1"/>
</dbReference>
<evidence type="ECO:0000313" key="5">
    <source>
        <dbReference type="Proteomes" id="UP000616769"/>
    </source>
</evidence>
<dbReference type="SUPFAM" id="SSF50494">
    <property type="entry name" value="Trypsin-like serine proteases"/>
    <property type="match status" value="1"/>
</dbReference>
<dbReference type="PANTHER" id="PTHR24252">
    <property type="entry name" value="ACROSIN-RELATED"/>
    <property type="match status" value="1"/>
</dbReference>
<evidence type="ECO:0000313" key="4">
    <source>
        <dbReference type="EMBL" id="KPM04364.1"/>
    </source>
</evidence>
<evidence type="ECO:0000256" key="3">
    <source>
        <dbReference type="ARBA" id="ARBA00023157"/>
    </source>
</evidence>
<dbReference type="AlphaFoldDB" id="A0A132A090"/>
<organism evidence="4 5">
    <name type="scientific">Sarcoptes scabiei</name>
    <name type="common">Itch mite</name>
    <name type="synonym">Acarus scabiei</name>
    <dbReference type="NCBI Taxonomy" id="52283"/>
    <lineage>
        <taxon>Eukaryota</taxon>
        <taxon>Metazoa</taxon>
        <taxon>Ecdysozoa</taxon>
        <taxon>Arthropoda</taxon>
        <taxon>Chelicerata</taxon>
        <taxon>Arachnida</taxon>
        <taxon>Acari</taxon>
        <taxon>Acariformes</taxon>
        <taxon>Sarcoptiformes</taxon>
        <taxon>Astigmata</taxon>
        <taxon>Psoroptidia</taxon>
        <taxon>Sarcoptoidea</taxon>
        <taxon>Sarcoptidae</taxon>
        <taxon>Sarcoptinae</taxon>
        <taxon>Sarcoptes</taxon>
    </lineage>
</organism>
<dbReference type="Proteomes" id="UP000616769">
    <property type="component" value="Unassembled WGS sequence"/>
</dbReference>